<accession>A0A8J5SG02</accession>
<keyword evidence="3" id="KW-1185">Reference proteome</keyword>
<gene>
    <name evidence="2" type="ORF">GUJ93_ZPchr0002g25451</name>
</gene>
<feature type="region of interest" description="Disordered" evidence="1">
    <location>
        <begin position="1"/>
        <end position="29"/>
    </location>
</feature>
<protein>
    <submittedName>
        <fullName evidence="2">Uncharacterized protein</fullName>
    </submittedName>
</protein>
<comment type="caution">
    <text evidence="2">The sequence shown here is derived from an EMBL/GenBank/DDBJ whole genome shotgun (WGS) entry which is preliminary data.</text>
</comment>
<evidence type="ECO:0000256" key="1">
    <source>
        <dbReference type="SAM" id="MobiDB-lite"/>
    </source>
</evidence>
<dbReference type="EMBL" id="JAAALK010000287">
    <property type="protein sequence ID" value="KAG8057216.1"/>
    <property type="molecule type" value="Genomic_DNA"/>
</dbReference>
<dbReference type="AlphaFoldDB" id="A0A8J5SG02"/>
<organism evidence="2 3">
    <name type="scientific">Zizania palustris</name>
    <name type="common">Northern wild rice</name>
    <dbReference type="NCBI Taxonomy" id="103762"/>
    <lineage>
        <taxon>Eukaryota</taxon>
        <taxon>Viridiplantae</taxon>
        <taxon>Streptophyta</taxon>
        <taxon>Embryophyta</taxon>
        <taxon>Tracheophyta</taxon>
        <taxon>Spermatophyta</taxon>
        <taxon>Magnoliopsida</taxon>
        <taxon>Liliopsida</taxon>
        <taxon>Poales</taxon>
        <taxon>Poaceae</taxon>
        <taxon>BOP clade</taxon>
        <taxon>Oryzoideae</taxon>
        <taxon>Oryzeae</taxon>
        <taxon>Zizaniinae</taxon>
        <taxon>Zizania</taxon>
    </lineage>
</organism>
<reference evidence="2" key="2">
    <citation type="submission" date="2021-02" db="EMBL/GenBank/DDBJ databases">
        <authorList>
            <person name="Kimball J.A."/>
            <person name="Haas M.W."/>
            <person name="Macchietto M."/>
            <person name="Kono T."/>
            <person name="Duquette J."/>
            <person name="Shao M."/>
        </authorList>
    </citation>
    <scope>NUCLEOTIDE SEQUENCE</scope>
    <source>
        <tissue evidence="2">Fresh leaf tissue</tissue>
    </source>
</reference>
<reference evidence="2" key="1">
    <citation type="journal article" date="2021" name="bioRxiv">
        <title>Whole Genome Assembly and Annotation of Northern Wild Rice, Zizania palustris L., Supports a Whole Genome Duplication in the Zizania Genus.</title>
        <authorList>
            <person name="Haas M."/>
            <person name="Kono T."/>
            <person name="Macchietto M."/>
            <person name="Millas R."/>
            <person name="McGilp L."/>
            <person name="Shao M."/>
            <person name="Duquette J."/>
            <person name="Hirsch C.N."/>
            <person name="Kimball J."/>
        </authorList>
    </citation>
    <scope>NUCLEOTIDE SEQUENCE</scope>
    <source>
        <tissue evidence="2">Fresh leaf tissue</tissue>
    </source>
</reference>
<sequence length="119" mass="12850">MSFGGLANSTSDTDDDMGGEGAPSSWRVDATPLRDALHIAVDEVRAGLGLPPVTEAKARCLRRVVPVVVHTRPDAEAAVEKEKVDCGCCGESAQAPRPPWDADGEQEQLEKWKGWLPWQ</sequence>
<evidence type="ECO:0000313" key="2">
    <source>
        <dbReference type="EMBL" id="KAG8057216.1"/>
    </source>
</evidence>
<proteinExistence type="predicted"/>
<dbReference type="Proteomes" id="UP000729402">
    <property type="component" value="Unassembled WGS sequence"/>
</dbReference>
<name>A0A8J5SG02_ZIZPA</name>
<evidence type="ECO:0000313" key="3">
    <source>
        <dbReference type="Proteomes" id="UP000729402"/>
    </source>
</evidence>